<keyword evidence="2" id="KW-0274">FAD</keyword>
<name>A0A266QDW9_9GAMM</name>
<gene>
    <name evidence="3" type="ORF">CBP51_13010</name>
</gene>
<protein>
    <submittedName>
        <fullName evidence="3">Tryptophan halogenase</fullName>
    </submittedName>
</protein>
<dbReference type="InterPro" id="IPR050816">
    <property type="entry name" value="Flavin-dep_Halogenase_NPB"/>
</dbReference>
<evidence type="ECO:0000313" key="4">
    <source>
        <dbReference type="Proteomes" id="UP000216101"/>
    </source>
</evidence>
<dbReference type="InterPro" id="IPR033856">
    <property type="entry name" value="Trp_halogen"/>
</dbReference>
<dbReference type="Gene3D" id="3.50.50.60">
    <property type="entry name" value="FAD/NAD(P)-binding domain"/>
    <property type="match status" value="1"/>
</dbReference>
<keyword evidence="4" id="KW-1185">Reference proteome</keyword>
<dbReference type="PIRSF" id="PIRSF011396">
    <property type="entry name" value="Trp_halogenase"/>
    <property type="match status" value="1"/>
</dbReference>
<keyword evidence="2" id="KW-0285">Flavoprotein</keyword>
<dbReference type="GO" id="GO:0000166">
    <property type="term" value="F:nucleotide binding"/>
    <property type="evidence" value="ECO:0007669"/>
    <property type="project" value="UniProtKB-KW"/>
</dbReference>
<dbReference type="SUPFAM" id="SSF51905">
    <property type="entry name" value="FAD/NAD(P)-binding domain"/>
    <property type="match status" value="1"/>
</dbReference>
<comment type="caution">
    <text evidence="3">The sequence shown here is derived from an EMBL/GenBank/DDBJ whole genome shotgun (WGS) entry which is preliminary data.</text>
</comment>
<sequence>MQKNTLGSICIVGGGTAGWMAASLLSSALQGSRIKITVVESPDIATIGVGESTVPTIMDFLRSCQINLKEFVEATSATFKLGIRFDDWLKPGEQFFHPFGRIGQDVNGFEFYQVWLKTLRDGHATRWLDHSPCAIMAENQRFMLRPPQQQNWVLNSYSHALHLDAILAARYLRELCKTRGIERVEATVNKVMVDERQFIRSLELDNGTTLASDFFIDCTGFKGLLIEGALNIGYEDWTHYLPCNRAVAVQTENASGLHPFTVATARDAGWTWKIPLQHRTGNGYVFSSQYCTDDQAIDTLRKAVSGKLLNEPRVIPFTTGRRKKIWHNNCLALGLASGFLEPLESTAIHLVHKTLVHFVRHFPDRDFESYTEQAFNQKINIDYQEIRDFIILHYCTSGRDDTEFWRWCQAMPVPDSLYEKISLFRERGQIEHIPGQFFTIDSWCSILDGMKVSPKKYHPLVNEFDKQYLATLMQESARSVRETVMKMPGHEEYIQQHCAVKKPSV</sequence>
<dbReference type="EMBL" id="NHNI01000001">
    <property type="protein sequence ID" value="OZY87836.1"/>
    <property type="molecule type" value="Genomic_DNA"/>
</dbReference>
<feature type="binding site" evidence="2">
    <location>
        <position position="188"/>
    </location>
    <ligand>
        <name>FAD</name>
        <dbReference type="ChEBI" id="CHEBI:57692"/>
    </ligand>
</feature>
<keyword evidence="2" id="KW-0547">Nucleotide-binding</keyword>
<dbReference type="RefSeq" id="WP_094985161.1">
    <property type="nucleotide sequence ID" value="NZ_NHNI01000001.1"/>
</dbReference>
<organism evidence="3 4">
    <name type="scientific">Cellvibrio mixtus</name>
    <dbReference type="NCBI Taxonomy" id="39650"/>
    <lineage>
        <taxon>Bacteria</taxon>
        <taxon>Pseudomonadati</taxon>
        <taxon>Pseudomonadota</taxon>
        <taxon>Gammaproteobacteria</taxon>
        <taxon>Cellvibrionales</taxon>
        <taxon>Cellvibrionaceae</taxon>
        <taxon>Cellvibrio</taxon>
    </lineage>
</organism>
<dbReference type="PANTHER" id="PTHR43747">
    <property type="entry name" value="FAD-BINDING PROTEIN"/>
    <property type="match status" value="1"/>
</dbReference>
<feature type="active site" evidence="1">
    <location>
        <position position="80"/>
    </location>
</feature>
<accession>A0A266QDW9</accession>
<feature type="binding site" evidence="2">
    <location>
        <position position="344"/>
    </location>
    <ligand>
        <name>L-tryptophan</name>
        <dbReference type="ChEBI" id="CHEBI:57912"/>
    </ligand>
</feature>
<evidence type="ECO:0000256" key="2">
    <source>
        <dbReference type="PIRSR" id="PIRSR011396-2"/>
    </source>
</evidence>
<reference evidence="4" key="1">
    <citation type="submission" date="2017-05" db="EMBL/GenBank/DDBJ databases">
        <authorList>
            <person name="Barney B.M."/>
        </authorList>
    </citation>
    <scope>NUCLEOTIDE SEQUENCE [LARGE SCALE GENOMIC DNA]</scope>
    <source>
        <strain evidence="4">PSBB022</strain>
    </source>
</reference>
<dbReference type="Pfam" id="PF04820">
    <property type="entry name" value="Trp_halogenase"/>
    <property type="match status" value="1"/>
</dbReference>
<dbReference type="PANTHER" id="PTHR43747:SF4">
    <property type="entry name" value="FLAVIN-DEPENDENT TRYPTOPHAN HALOGENASE"/>
    <property type="match status" value="1"/>
</dbReference>
<dbReference type="InterPro" id="IPR036188">
    <property type="entry name" value="FAD/NAD-bd_sf"/>
</dbReference>
<feature type="binding site" evidence="2">
    <location>
        <begin position="14"/>
        <end position="17"/>
    </location>
    <ligand>
        <name>FAD</name>
        <dbReference type="ChEBI" id="CHEBI:57692"/>
    </ligand>
</feature>
<evidence type="ECO:0000313" key="3">
    <source>
        <dbReference type="EMBL" id="OZY87836.1"/>
    </source>
</evidence>
<feature type="binding site" evidence="2">
    <location>
        <position position="348"/>
    </location>
    <ligand>
        <name>FAD</name>
        <dbReference type="ChEBI" id="CHEBI:57692"/>
    </ligand>
</feature>
<dbReference type="InterPro" id="IPR006905">
    <property type="entry name" value="Flavin_halogenase"/>
</dbReference>
<dbReference type="AlphaFoldDB" id="A0A266QDW9"/>
<dbReference type="GO" id="GO:0004497">
    <property type="term" value="F:monooxygenase activity"/>
    <property type="evidence" value="ECO:0007669"/>
    <property type="project" value="InterPro"/>
</dbReference>
<proteinExistence type="predicted"/>
<feature type="binding site" evidence="2">
    <location>
        <position position="335"/>
    </location>
    <ligand>
        <name>FAD</name>
        <dbReference type="ChEBI" id="CHEBI:57692"/>
    </ligand>
</feature>
<dbReference type="Proteomes" id="UP000216101">
    <property type="component" value="Unassembled WGS sequence"/>
</dbReference>
<feature type="binding site" evidence="2">
    <location>
        <position position="80"/>
    </location>
    <ligand>
        <name>7-chloro-L-tryptophan</name>
        <dbReference type="ChEBI" id="CHEBI:58713"/>
    </ligand>
</feature>
<evidence type="ECO:0000256" key="1">
    <source>
        <dbReference type="PIRSR" id="PIRSR011396-1"/>
    </source>
</evidence>